<dbReference type="PANTHER" id="PTHR12696">
    <property type="entry name" value="TIP120"/>
    <property type="match status" value="1"/>
</dbReference>
<evidence type="ECO:0000259" key="5">
    <source>
        <dbReference type="Pfam" id="PF08623"/>
    </source>
</evidence>
<dbReference type="InterPro" id="IPR016024">
    <property type="entry name" value="ARM-type_fold"/>
</dbReference>
<organism evidence="6 7">
    <name type="scientific">Cyberlindnera jadinii (strain ATCC 18201 / CBS 1600 / BCRC 20928 / JCM 3617 / NBRC 0987 / NRRL Y-1542)</name>
    <name type="common">Torula yeast</name>
    <name type="synonym">Candida utilis</name>
    <dbReference type="NCBI Taxonomy" id="983966"/>
    <lineage>
        <taxon>Eukaryota</taxon>
        <taxon>Fungi</taxon>
        <taxon>Dikarya</taxon>
        <taxon>Ascomycota</taxon>
        <taxon>Saccharomycotina</taxon>
        <taxon>Saccharomycetes</taxon>
        <taxon>Phaffomycetales</taxon>
        <taxon>Phaffomycetaceae</taxon>
        <taxon>Cyberlindnera</taxon>
    </lineage>
</organism>
<dbReference type="InterPro" id="IPR013932">
    <property type="entry name" value="TATA-bd_TIP120"/>
</dbReference>
<comment type="similarity">
    <text evidence="1">Belongs to the CAND family.</text>
</comment>
<dbReference type="InterPro" id="IPR011989">
    <property type="entry name" value="ARM-like"/>
</dbReference>
<keyword evidence="6" id="KW-0560">Oxidoreductase</keyword>
<keyword evidence="2" id="KW-0677">Repeat</keyword>
<dbReference type="GO" id="GO:0010265">
    <property type="term" value="P:SCF complex assembly"/>
    <property type="evidence" value="ECO:0007669"/>
    <property type="project" value="InterPro"/>
</dbReference>
<feature type="coiled-coil region" evidence="4">
    <location>
        <begin position="1063"/>
        <end position="1094"/>
    </location>
</feature>
<name>A0A0H5C5E5_CYBJN</name>
<dbReference type="GO" id="GO:0016491">
    <property type="term" value="F:oxidoreductase activity"/>
    <property type="evidence" value="ECO:0007669"/>
    <property type="project" value="UniProtKB-KW"/>
</dbReference>
<reference evidence="7" key="1">
    <citation type="journal article" date="2015" name="J. Biotechnol.">
        <title>The structure of the Cyberlindnera jadinii genome and its relation to Candida utilis analyzed by the occurrence of single nucleotide polymorphisms.</title>
        <authorList>
            <person name="Rupp O."/>
            <person name="Brinkrolf K."/>
            <person name="Buerth C."/>
            <person name="Kunigo M."/>
            <person name="Schneider J."/>
            <person name="Jaenicke S."/>
            <person name="Goesmann A."/>
            <person name="Puehler A."/>
            <person name="Jaeger K.-E."/>
            <person name="Ernst J.F."/>
        </authorList>
    </citation>
    <scope>NUCLEOTIDE SEQUENCE [LARGE SCALE GENOMIC DNA]</scope>
    <source>
        <strain evidence="7">ATCC 18201 / CBS 1600 / BCRC 20928 / JCM 3617 / NBRC 0987 / NRRL Y-1542</strain>
    </source>
</reference>
<gene>
    <name evidence="6" type="ORF">BN1211_3953</name>
</gene>
<evidence type="ECO:0000256" key="2">
    <source>
        <dbReference type="ARBA" id="ARBA00022737"/>
    </source>
</evidence>
<dbReference type="EMBL" id="CDQK01000004">
    <property type="protein sequence ID" value="CEP23375.1"/>
    <property type="molecule type" value="Genomic_DNA"/>
</dbReference>
<proteinExistence type="inferred from homology"/>
<evidence type="ECO:0000313" key="6">
    <source>
        <dbReference type="EMBL" id="CEP23375.1"/>
    </source>
</evidence>
<dbReference type="Pfam" id="PF08623">
    <property type="entry name" value="TIP120"/>
    <property type="match status" value="1"/>
</dbReference>
<evidence type="ECO:0000256" key="1">
    <source>
        <dbReference type="ARBA" id="ARBA00007657"/>
    </source>
</evidence>
<dbReference type="InterPro" id="IPR039852">
    <property type="entry name" value="CAND1/CAND2"/>
</dbReference>
<dbReference type="SUPFAM" id="SSF48371">
    <property type="entry name" value="ARM repeat"/>
    <property type="match status" value="1"/>
</dbReference>
<evidence type="ECO:0000313" key="7">
    <source>
        <dbReference type="Proteomes" id="UP000038830"/>
    </source>
</evidence>
<evidence type="ECO:0000256" key="4">
    <source>
        <dbReference type="SAM" id="Coils"/>
    </source>
</evidence>
<accession>A0A0H5C5E5</accession>
<keyword evidence="3" id="KW-0833">Ubl conjugation pathway</keyword>
<evidence type="ECO:0000256" key="3">
    <source>
        <dbReference type="ARBA" id="ARBA00022786"/>
    </source>
</evidence>
<feature type="domain" description="TATA-binding protein interacting (TIP20)" evidence="5">
    <location>
        <begin position="960"/>
        <end position="1095"/>
    </location>
</feature>
<protein>
    <recommendedName>
        <fullName evidence="5">TATA-binding protein interacting (TIP20) domain-containing protein</fullName>
    </recommendedName>
</protein>
<keyword evidence="4" id="KW-0175">Coiled coil</keyword>
<dbReference type="AlphaFoldDB" id="A0A0H5C5E5"/>
<sequence>MSTDFKSAEQKLNEVLNKFRDVDPDLRFMALNDLNKLLVEHQLILNKVNHYSDQVTTILLEALNDVNTDVQNQSLHCFSPLVGVLEDQEVVKVIDRLREPTTNKSSITTSIQTMAICEVLKNINLKYKTTGALMSDLLLPQVFENTVIHSLDTMEILTVLLQNLGNTISHENLVRLYEVLISTIFKGETIVAKKAIAALGHLSTYLEVSDAENLLQKIHATNVTSYESIVLKLLTYISLVKENFPLFEQHFTGFLQEVFDKLYLDQTDLDDDQIKIDDVRYEALNLVDVLLLEQGSLPESRDKILTICKRFLVYDPYNEDYDEVDANDDNSWKLRKQSARIITTLINISPEALQDVYSSGIFECLLSTVADSSDAVSFEKIATLDTIVQTSLKLYTKRSGRKRTNSDALMSDKDEDPLAVLQEHRSEIVDKFITELDAVKNNGSTKYNYLLNFFQNFNELADDLKPLLACVRKHNFGINLDLLKFYSAMLQNNDIGFFGSEFQYIVELVNSGLSNKNHITVTNSMDTAVDLLNLTYNETLTNSIFEIAANAKNDSVVRNNAIQTLGSLKTLPPQKIEELLELLAATLKYDPIAISTIDAITQLAEIYGPAINVPAVPSIVQTYTEFISNPVFLSHTIESLVEISQYTDIDSSIGDSLLKVFENDVYQSQVLRILSHLNYDKQKLQTIFLQAASIDEVDETALLEVSSKIGSDLIPTLEQHSDNPKNIKILANIVINENLRDYVEAKESELAQHINSSFNIRLLGYIGQVMPLTTSIKQLQSFFSEDETKFYAAESLGRLISTNPESYLPEFLERITANQDRCLLLITIKQVLKINKSLPFETYLTIWNTLFDILKQEEVIDEALTRIASQDVGLILVNNSDTGFFYQQASEFLKTDNCVILFTVIAAIKFILAYDNIFTADLVDPLLLQVFAQIENEDLEVKQVSIVTLMTALNNQFTILIPHLVVVLPYVYNELGAKKQYEESIQIGPFKHKIDKALEVRKNAFEILYKLTLNHNLLKNVDFNEVLTNVVNYGLKADIISISSLIIIKLLAFDDVILSPETRAKLSAGIDKLLNSIKKKEDQQKDSKEEQETKATLISLRNEIFQEDYLK</sequence>
<dbReference type="Proteomes" id="UP000038830">
    <property type="component" value="Unassembled WGS sequence"/>
</dbReference>
<dbReference type="Gene3D" id="1.25.10.10">
    <property type="entry name" value="Leucine-rich Repeat Variant"/>
    <property type="match status" value="1"/>
</dbReference>